<gene>
    <name evidence="12" type="ORF">E9531_16735</name>
</gene>
<dbReference type="GO" id="GO:0046930">
    <property type="term" value="C:pore complex"/>
    <property type="evidence" value="ECO:0007669"/>
    <property type="project" value="UniProtKB-KW"/>
</dbReference>
<dbReference type="InterPro" id="IPR002299">
    <property type="entry name" value="Porin_Neis"/>
</dbReference>
<accession>A0A4S8EPA5</accession>
<keyword evidence="7" id="KW-0406">Ion transport</keyword>
<keyword evidence="4" id="KW-1134">Transmembrane beta strand</keyword>
<keyword evidence="13" id="KW-1185">Reference proteome</keyword>
<proteinExistence type="predicted"/>
<comment type="subunit">
    <text evidence="2">Homotrimer.</text>
</comment>
<dbReference type="Pfam" id="PF13609">
    <property type="entry name" value="Porin_4"/>
    <property type="match status" value="1"/>
</dbReference>
<keyword evidence="9" id="KW-0472">Membrane</keyword>
<evidence type="ECO:0000256" key="10">
    <source>
        <dbReference type="ARBA" id="ARBA00023237"/>
    </source>
</evidence>
<evidence type="ECO:0000256" key="2">
    <source>
        <dbReference type="ARBA" id="ARBA00011233"/>
    </source>
</evidence>
<dbReference type="PANTHER" id="PTHR34501:SF9">
    <property type="entry name" value="MAJOR OUTER MEMBRANE PROTEIN P.IA"/>
    <property type="match status" value="1"/>
</dbReference>
<keyword evidence="8" id="KW-0626">Porin</keyword>
<dbReference type="PRINTS" id="PR00184">
    <property type="entry name" value="NEISSPPORIN"/>
</dbReference>
<dbReference type="AlphaFoldDB" id="A0A4S8EPA5"/>
<dbReference type="InterPro" id="IPR023614">
    <property type="entry name" value="Porin_dom_sf"/>
</dbReference>
<dbReference type="EMBL" id="STFG01000034">
    <property type="protein sequence ID" value="THT96166.1"/>
    <property type="molecule type" value="Genomic_DNA"/>
</dbReference>
<sequence>MDEMHFQWHGSFYKLKANNSHKTLISIVKSNIQLCFTSGQIHFKGAPHMTYSFTPNRLLALLLSTAALTPAVYAQSNVQIYGLLAPMMDHISVSGARSNAPGKGTDMLTSSVYTGVGNGSTTRMQSSTSHFGFRGTEDLGGGLKTIFQMETGIQLATGELTGGSARYLNRNSRVGLSGKFGTVFAGIWDTPMAWSHIAMTNGVRNPYAGESSVTFVTPGFNLPHSVTMAGRTKGPADAVFNRRLGNTVQYWSPSFSGFSFRFAYGIPESNTYAANGAKIKPTMLGLGTEYATGPFTARYVYQQHKDYFGLAWLGGNVAANPDLAGTLVSGSKDDAHRLILRYKVTPTWTGTLTYDRLSYRTDGVASGSVKAYRRDSITALANYRQGAHSAWGHVGVANKGSCSISGNGQCSTSGLGAQSYGVGYAYFLSRRSDVFVSFTRVRNDSNAQYGAFPRSGAGIAPGSSQNILTVGMEHSF</sequence>
<evidence type="ECO:0000313" key="13">
    <source>
        <dbReference type="Proteomes" id="UP000308917"/>
    </source>
</evidence>
<keyword evidence="10" id="KW-0998">Cell outer membrane</keyword>
<organism evidence="12 13">
    <name type="scientific">Lampropedia puyangensis</name>
    <dbReference type="NCBI Taxonomy" id="1330072"/>
    <lineage>
        <taxon>Bacteria</taxon>
        <taxon>Pseudomonadati</taxon>
        <taxon>Pseudomonadota</taxon>
        <taxon>Betaproteobacteria</taxon>
        <taxon>Burkholderiales</taxon>
        <taxon>Comamonadaceae</taxon>
        <taxon>Lampropedia</taxon>
    </lineage>
</organism>
<evidence type="ECO:0000256" key="9">
    <source>
        <dbReference type="ARBA" id="ARBA00023136"/>
    </source>
</evidence>
<evidence type="ECO:0000256" key="6">
    <source>
        <dbReference type="ARBA" id="ARBA00022729"/>
    </source>
</evidence>
<evidence type="ECO:0000256" key="1">
    <source>
        <dbReference type="ARBA" id="ARBA00004571"/>
    </source>
</evidence>
<dbReference type="GO" id="GO:0006811">
    <property type="term" value="P:monoatomic ion transport"/>
    <property type="evidence" value="ECO:0007669"/>
    <property type="project" value="UniProtKB-KW"/>
</dbReference>
<evidence type="ECO:0000256" key="3">
    <source>
        <dbReference type="ARBA" id="ARBA00022448"/>
    </source>
</evidence>
<keyword evidence="5" id="KW-0812">Transmembrane</keyword>
<reference evidence="12 13" key="1">
    <citation type="journal article" date="2015" name="Antonie Van Leeuwenhoek">
        <title>Lampropedia puyangensis sp. nov., isolated from symptomatic bark of Populus ? euramericana canker and emended description of Lampropedia hyalina (Ehrenberg 1832) Lee et al. 2004.</title>
        <authorList>
            <person name="Li Y."/>
            <person name="Wang T."/>
            <person name="Piao C.G."/>
            <person name="Wang L.F."/>
            <person name="Tian G.Z."/>
            <person name="Zhu T.H."/>
            <person name="Guo M.W."/>
        </authorList>
    </citation>
    <scope>NUCLEOTIDE SEQUENCE [LARGE SCALE GENOMIC DNA]</scope>
    <source>
        <strain evidence="12 13">2-bin</strain>
    </source>
</reference>
<dbReference type="Gene3D" id="2.40.160.10">
    <property type="entry name" value="Porin"/>
    <property type="match status" value="1"/>
</dbReference>
<evidence type="ECO:0000313" key="12">
    <source>
        <dbReference type="EMBL" id="THT96166.1"/>
    </source>
</evidence>
<evidence type="ECO:0000256" key="8">
    <source>
        <dbReference type="ARBA" id="ARBA00023114"/>
    </source>
</evidence>
<dbReference type="Proteomes" id="UP000308917">
    <property type="component" value="Unassembled WGS sequence"/>
</dbReference>
<dbReference type="GO" id="GO:0009279">
    <property type="term" value="C:cell outer membrane"/>
    <property type="evidence" value="ECO:0007669"/>
    <property type="project" value="UniProtKB-SubCell"/>
</dbReference>
<dbReference type="InterPro" id="IPR050298">
    <property type="entry name" value="Gram-neg_bact_OMP"/>
</dbReference>
<name>A0A4S8EPA5_9BURK</name>
<comment type="subcellular location">
    <subcellularLocation>
        <location evidence="1">Cell outer membrane</location>
        <topology evidence="1">Multi-pass membrane protein</topology>
    </subcellularLocation>
</comment>
<dbReference type="GO" id="GO:0015288">
    <property type="term" value="F:porin activity"/>
    <property type="evidence" value="ECO:0007669"/>
    <property type="project" value="UniProtKB-KW"/>
</dbReference>
<evidence type="ECO:0000256" key="7">
    <source>
        <dbReference type="ARBA" id="ARBA00023065"/>
    </source>
</evidence>
<keyword evidence="6" id="KW-0732">Signal</keyword>
<evidence type="ECO:0000259" key="11">
    <source>
        <dbReference type="Pfam" id="PF13609"/>
    </source>
</evidence>
<dbReference type="PANTHER" id="PTHR34501">
    <property type="entry name" value="PROTEIN YDDL-RELATED"/>
    <property type="match status" value="1"/>
</dbReference>
<keyword evidence="3" id="KW-0813">Transport</keyword>
<evidence type="ECO:0000256" key="4">
    <source>
        <dbReference type="ARBA" id="ARBA00022452"/>
    </source>
</evidence>
<comment type="caution">
    <text evidence="12">The sequence shown here is derived from an EMBL/GenBank/DDBJ whole genome shotgun (WGS) entry which is preliminary data.</text>
</comment>
<evidence type="ECO:0000256" key="5">
    <source>
        <dbReference type="ARBA" id="ARBA00022692"/>
    </source>
</evidence>
<protein>
    <submittedName>
        <fullName evidence="12">Porin</fullName>
    </submittedName>
</protein>
<dbReference type="SUPFAM" id="SSF56935">
    <property type="entry name" value="Porins"/>
    <property type="match status" value="1"/>
</dbReference>
<dbReference type="InterPro" id="IPR033900">
    <property type="entry name" value="Gram_neg_porin_domain"/>
</dbReference>
<dbReference type="CDD" id="cd00342">
    <property type="entry name" value="gram_neg_porins"/>
    <property type="match status" value="1"/>
</dbReference>
<feature type="domain" description="Porin" evidence="11">
    <location>
        <begin position="65"/>
        <end position="445"/>
    </location>
</feature>